<dbReference type="CDD" id="cd00438">
    <property type="entry name" value="cupin_RmlC"/>
    <property type="match status" value="1"/>
</dbReference>
<evidence type="ECO:0000256" key="1">
    <source>
        <dbReference type="ARBA" id="ARBA00010154"/>
    </source>
</evidence>
<dbReference type="SUPFAM" id="SSF51182">
    <property type="entry name" value="RmlC-like cupins"/>
    <property type="match status" value="1"/>
</dbReference>
<dbReference type="InterPro" id="IPR014710">
    <property type="entry name" value="RmlC-like_jellyroll"/>
</dbReference>
<dbReference type="PANTHER" id="PTHR21047:SF2">
    <property type="entry name" value="THYMIDINE DIPHOSPHO-4-KETO-RHAMNOSE 3,5-EPIMERASE"/>
    <property type="match status" value="1"/>
</dbReference>
<dbReference type="RefSeq" id="WP_254571766.1">
    <property type="nucleotide sequence ID" value="NZ_CP098502.1"/>
</dbReference>
<dbReference type="EC" id="5.1.3.13" evidence="2"/>
<organism evidence="3 4">
    <name type="scientific">Paraconexibacter antarcticus</name>
    <dbReference type="NCBI Taxonomy" id="2949664"/>
    <lineage>
        <taxon>Bacteria</taxon>
        <taxon>Bacillati</taxon>
        <taxon>Actinomycetota</taxon>
        <taxon>Thermoleophilia</taxon>
        <taxon>Solirubrobacterales</taxon>
        <taxon>Paraconexibacteraceae</taxon>
        <taxon>Paraconexibacter</taxon>
    </lineage>
</organism>
<comment type="pathway">
    <text evidence="2">Carbohydrate biosynthesis; dTDP-L-rhamnose biosynthesis.</text>
</comment>
<dbReference type="Pfam" id="PF00908">
    <property type="entry name" value="dTDP_sugar_isom"/>
    <property type="match status" value="1"/>
</dbReference>
<dbReference type="InterPro" id="IPR000888">
    <property type="entry name" value="RmlC-like"/>
</dbReference>
<dbReference type="Gene3D" id="2.60.120.10">
    <property type="entry name" value="Jelly Rolls"/>
    <property type="match status" value="1"/>
</dbReference>
<reference evidence="3 4" key="1">
    <citation type="submission" date="2022-06" db="EMBL/GenBank/DDBJ databases">
        <title>Paraconexibacter antarcticus.</title>
        <authorList>
            <person name="Kim C.S."/>
        </authorList>
    </citation>
    <scope>NUCLEOTIDE SEQUENCE [LARGE SCALE GENOMIC DNA]</scope>
    <source>
        <strain evidence="3 4">02-257</strain>
    </source>
</reference>
<comment type="subunit">
    <text evidence="2">Homodimer.</text>
</comment>
<dbReference type="GO" id="GO:0008830">
    <property type="term" value="F:dTDP-4-dehydrorhamnose 3,5-epimerase activity"/>
    <property type="evidence" value="ECO:0007669"/>
    <property type="project" value="UniProtKB-EC"/>
</dbReference>
<comment type="similarity">
    <text evidence="1 2">Belongs to the dTDP-4-dehydrorhamnose 3,5-epimerase family.</text>
</comment>
<evidence type="ECO:0000256" key="2">
    <source>
        <dbReference type="RuleBase" id="RU364069"/>
    </source>
</evidence>
<name>A0ABY5DSS4_9ACTN</name>
<keyword evidence="4" id="KW-1185">Reference proteome</keyword>
<evidence type="ECO:0000313" key="4">
    <source>
        <dbReference type="Proteomes" id="UP001056035"/>
    </source>
</evidence>
<dbReference type="PANTHER" id="PTHR21047">
    <property type="entry name" value="DTDP-6-DEOXY-D-GLUCOSE-3,5 EPIMERASE"/>
    <property type="match status" value="1"/>
</dbReference>
<comment type="catalytic activity">
    <reaction evidence="2">
        <text>dTDP-4-dehydro-6-deoxy-alpha-D-glucose = dTDP-4-dehydro-beta-L-rhamnose</text>
        <dbReference type="Rhea" id="RHEA:16969"/>
        <dbReference type="ChEBI" id="CHEBI:57649"/>
        <dbReference type="ChEBI" id="CHEBI:62830"/>
        <dbReference type="EC" id="5.1.3.13"/>
    </reaction>
</comment>
<evidence type="ECO:0000313" key="3">
    <source>
        <dbReference type="EMBL" id="UTI65076.1"/>
    </source>
</evidence>
<accession>A0ABY5DSS4</accession>
<gene>
    <name evidence="3" type="primary">rfbC</name>
    <name evidence="3" type="ORF">NBH00_02435</name>
</gene>
<comment type="function">
    <text evidence="2">Catalyzes the epimerization of the C3' and C5'positions of dTDP-6-deoxy-D-xylo-4-hexulose, forming dTDP-6-deoxy-L-lyxo-4-hexulose.</text>
</comment>
<sequence>MRFSVVPSRLEGPLLLEPSVFGDDRGFFCETFRADELAGLGITDAFVQDNHSRSRRGTIRGIHFQIGDGCSKLVRCGRGAIVDVLVDLRRSSPTFGEWEAFELDDESMRLLYAPVGFGHGFVVSSDVADVLYKQSAYYTTDVERGISFLDPAVAITWPGERSEWIYSERDANAPTLAQFTPELPDW</sequence>
<dbReference type="InterPro" id="IPR011051">
    <property type="entry name" value="RmlC_Cupin_sf"/>
</dbReference>
<dbReference type="Proteomes" id="UP001056035">
    <property type="component" value="Chromosome"/>
</dbReference>
<keyword evidence="2 3" id="KW-0413">Isomerase</keyword>
<dbReference type="EMBL" id="CP098502">
    <property type="protein sequence ID" value="UTI65076.1"/>
    <property type="molecule type" value="Genomic_DNA"/>
</dbReference>
<dbReference type="NCBIfam" id="TIGR01221">
    <property type="entry name" value="rmlC"/>
    <property type="match status" value="1"/>
</dbReference>
<protein>
    <recommendedName>
        <fullName evidence="2">dTDP-4-dehydrorhamnose 3,5-epimerase</fullName>
        <ecNumber evidence="2">5.1.3.13</ecNumber>
    </recommendedName>
    <alternativeName>
        <fullName evidence="2">Thymidine diphospho-4-keto-rhamnose 3,5-epimerase</fullName>
    </alternativeName>
</protein>
<proteinExistence type="inferred from homology"/>